<evidence type="ECO:0000256" key="1">
    <source>
        <dbReference type="SAM" id="MobiDB-lite"/>
    </source>
</evidence>
<dbReference type="Gramene" id="OMERI12G02430.1">
    <property type="protein sequence ID" value="OMERI12G02430.1"/>
    <property type="gene ID" value="OMERI12G02430"/>
</dbReference>
<keyword evidence="3" id="KW-1185">Reference proteome</keyword>
<dbReference type="Proteomes" id="UP000008021">
    <property type="component" value="Chromosome 12"/>
</dbReference>
<sequence length="130" mass="14816">MIAKQSSIGSSARRSEASQRYMESTMADDHGTDKVDMFDQVDIDSTKFDNNLDNSFGNLHATSNHVQAYVSEQDGTDIMNGLFTTLRNHMPMGMLYQIMCRFWNVYFKNVESKFANVLILSFIITAIMFC</sequence>
<feature type="compositionally biased region" description="Polar residues" evidence="1">
    <location>
        <begin position="1"/>
        <end position="12"/>
    </location>
</feature>
<dbReference type="HOGENOM" id="CLU_1941442_0_0_1"/>
<organism evidence="2">
    <name type="scientific">Oryza meridionalis</name>
    <dbReference type="NCBI Taxonomy" id="40149"/>
    <lineage>
        <taxon>Eukaryota</taxon>
        <taxon>Viridiplantae</taxon>
        <taxon>Streptophyta</taxon>
        <taxon>Embryophyta</taxon>
        <taxon>Tracheophyta</taxon>
        <taxon>Spermatophyta</taxon>
        <taxon>Magnoliopsida</taxon>
        <taxon>Liliopsida</taxon>
        <taxon>Poales</taxon>
        <taxon>Poaceae</taxon>
        <taxon>BOP clade</taxon>
        <taxon>Oryzoideae</taxon>
        <taxon>Oryzeae</taxon>
        <taxon>Oryzinae</taxon>
        <taxon>Oryza</taxon>
    </lineage>
</organism>
<dbReference type="AlphaFoldDB" id="A0A0E0F9X5"/>
<reference evidence="2" key="1">
    <citation type="submission" date="2015-04" db="UniProtKB">
        <authorList>
            <consortium name="EnsemblPlants"/>
        </authorList>
    </citation>
    <scope>IDENTIFICATION</scope>
</reference>
<protein>
    <submittedName>
        <fullName evidence="2">Uncharacterized protein</fullName>
    </submittedName>
</protein>
<evidence type="ECO:0000313" key="2">
    <source>
        <dbReference type="EnsemblPlants" id="OMERI12G02430.1"/>
    </source>
</evidence>
<dbReference type="EnsemblPlants" id="OMERI12G02430.1">
    <property type="protein sequence ID" value="OMERI12G02430.1"/>
    <property type="gene ID" value="OMERI12G02430"/>
</dbReference>
<reference evidence="2" key="2">
    <citation type="submission" date="2018-05" db="EMBL/GenBank/DDBJ databases">
        <title>OmerRS3 (Oryza meridionalis Reference Sequence Version 3).</title>
        <authorList>
            <person name="Zhang J."/>
            <person name="Kudrna D."/>
            <person name="Lee S."/>
            <person name="Talag J."/>
            <person name="Welchert J."/>
            <person name="Wing R.A."/>
        </authorList>
    </citation>
    <scope>NUCLEOTIDE SEQUENCE [LARGE SCALE GENOMIC DNA]</scope>
    <source>
        <strain evidence="2">cv. OR44</strain>
    </source>
</reference>
<proteinExistence type="predicted"/>
<accession>A0A0E0F9X5</accession>
<feature type="region of interest" description="Disordered" evidence="1">
    <location>
        <begin position="1"/>
        <end position="32"/>
    </location>
</feature>
<name>A0A0E0F9X5_9ORYZ</name>
<evidence type="ECO:0000313" key="3">
    <source>
        <dbReference type="Proteomes" id="UP000008021"/>
    </source>
</evidence>